<protein>
    <submittedName>
        <fullName evidence="2">Uncharacterized protein</fullName>
    </submittedName>
</protein>
<evidence type="ECO:0000313" key="3">
    <source>
        <dbReference type="Proteomes" id="UP001138500"/>
    </source>
</evidence>
<dbReference type="EMBL" id="RIBY02001979">
    <property type="protein sequence ID" value="KAH9826464.1"/>
    <property type="molecule type" value="Genomic_DNA"/>
</dbReference>
<gene>
    <name evidence="2" type="ORF">Tdes44962_MAKER03457</name>
</gene>
<organism evidence="2 3">
    <name type="scientific">Teratosphaeria destructans</name>
    <dbReference type="NCBI Taxonomy" id="418781"/>
    <lineage>
        <taxon>Eukaryota</taxon>
        <taxon>Fungi</taxon>
        <taxon>Dikarya</taxon>
        <taxon>Ascomycota</taxon>
        <taxon>Pezizomycotina</taxon>
        <taxon>Dothideomycetes</taxon>
        <taxon>Dothideomycetidae</taxon>
        <taxon>Mycosphaerellales</taxon>
        <taxon>Teratosphaeriaceae</taxon>
        <taxon>Teratosphaeria</taxon>
    </lineage>
</organism>
<reference evidence="2 3" key="2">
    <citation type="journal article" date="2021" name="Curr. Genet.">
        <title>Genetic response to nitrogen starvation in the aggressive Eucalyptus foliar pathogen Teratosphaeria destructans.</title>
        <authorList>
            <person name="Havenga M."/>
            <person name="Wingfield B.D."/>
            <person name="Wingfield M.J."/>
            <person name="Dreyer L.L."/>
            <person name="Roets F."/>
            <person name="Aylward J."/>
        </authorList>
    </citation>
    <scope>NUCLEOTIDE SEQUENCE [LARGE SCALE GENOMIC DNA]</scope>
    <source>
        <strain evidence="2">CMW44962</strain>
    </source>
</reference>
<comment type="caution">
    <text evidence="2">The sequence shown here is derived from an EMBL/GenBank/DDBJ whole genome shotgun (WGS) entry which is preliminary data.</text>
</comment>
<reference evidence="2 3" key="1">
    <citation type="journal article" date="2018" name="IMA Fungus">
        <title>IMA Genome-F 10: Nine draft genome sequences of Claviceps purpurea s.lat., including C. arundinis, C. humidiphila, and C. cf. spartinae, pseudomolecules for the pitch canker pathogen Fusarium circinatum, draft genome of Davidsoniella eucalypti, Grosmannia galeiformis, Quambalaria eucalypti, and Teratosphaeria destructans.</title>
        <authorList>
            <person name="Wingfield B.D."/>
            <person name="Liu M."/>
            <person name="Nguyen H.D."/>
            <person name="Lane F.A."/>
            <person name="Morgan S.W."/>
            <person name="De Vos L."/>
            <person name="Wilken P.M."/>
            <person name="Duong T.A."/>
            <person name="Aylward J."/>
            <person name="Coetzee M.P."/>
            <person name="Dadej K."/>
            <person name="De Beer Z.W."/>
            <person name="Findlay W."/>
            <person name="Havenga M."/>
            <person name="Kolarik M."/>
            <person name="Menzies J.G."/>
            <person name="Naidoo K."/>
            <person name="Pochopski O."/>
            <person name="Shoukouhi P."/>
            <person name="Santana Q.C."/>
            <person name="Seifert K.A."/>
            <person name="Soal N."/>
            <person name="Steenkamp E.T."/>
            <person name="Tatham C.T."/>
            <person name="van der Nest M.A."/>
            <person name="Wingfield M.J."/>
        </authorList>
    </citation>
    <scope>NUCLEOTIDE SEQUENCE [LARGE SCALE GENOMIC DNA]</scope>
    <source>
        <strain evidence="2">CMW44962</strain>
    </source>
</reference>
<keyword evidence="3" id="KW-1185">Reference proteome</keyword>
<accession>A0A9W7W1M1</accession>
<feature type="region of interest" description="Disordered" evidence="1">
    <location>
        <begin position="59"/>
        <end position="80"/>
    </location>
</feature>
<sequence length="80" mass="9164">MQIDLTRTQSQDCGDYDEEDVRLFGVEGRDEDGFGKRASLDEVHEVINCLFRFLHGSTESNTARPDQARRWQSDEVAASR</sequence>
<dbReference type="AlphaFoldDB" id="A0A9W7W1M1"/>
<evidence type="ECO:0000313" key="2">
    <source>
        <dbReference type="EMBL" id="KAH9826464.1"/>
    </source>
</evidence>
<proteinExistence type="predicted"/>
<evidence type="ECO:0000256" key="1">
    <source>
        <dbReference type="SAM" id="MobiDB-lite"/>
    </source>
</evidence>
<dbReference type="Proteomes" id="UP001138500">
    <property type="component" value="Unassembled WGS sequence"/>
</dbReference>
<name>A0A9W7W1M1_9PEZI</name>